<organism evidence="2 3">
    <name type="scientific">Lactobacillus delbrueckii</name>
    <dbReference type="NCBI Taxonomy" id="1584"/>
    <lineage>
        <taxon>Bacteria</taxon>
        <taxon>Bacillati</taxon>
        <taxon>Bacillota</taxon>
        <taxon>Bacilli</taxon>
        <taxon>Lactobacillales</taxon>
        <taxon>Lactobacillaceae</taxon>
        <taxon>Lactobacillus</taxon>
    </lineage>
</organism>
<feature type="domain" description="ABC transporter" evidence="1">
    <location>
        <begin position="23"/>
        <end position="59"/>
    </location>
</feature>
<reference evidence="2 3" key="1">
    <citation type="submission" date="2019-01" db="EMBL/GenBank/DDBJ databases">
        <title>Colonization of the human gut by bovine bacteria present in Parmesan cheese.</title>
        <authorList>
            <person name="Lugli G.A."/>
            <person name="Milani C."/>
        </authorList>
    </citation>
    <scope>NUCLEOTIDE SEQUENCE [LARGE SCALE GENOMIC DNA]</scope>
    <source>
        <strain evidence="2 3">LDELB18P1</strain>
    </source>
</reference>
<dbReference type="GO" id="GO:0016887">
    <property type="term" value="F:ATP hydrolysis activity"/>
    <property type="evidence" value="ECO:0007669"/>
    <property type="project" value="InterPro"/>
</dbReference>
<dbReference type="GO" id="GO:0015421">
    <property type="term" value="F:ABC-type oligopeptide transporter activity"/>
    <property type="evidence" value="ECO:0007669"/>
    <property type="project" value="TreeGrafter"/>
</dbReference>
<proteinExistence type="predicted"/>
<dbReference type="InterPro" id="IPR039421">
    <property type="entry name" value="Type_1_exporter"/>
</dbReference>
<dbReference type="PANTHER" id="PTHR43394">
    <property type="entry name" value="ATP-DEPENDENT PERMEASE MDL1, MITOCHONDRIAL"/>
    <property type="match status" value="1"/>
</dbReference>
<accession>A0A4Q7DVM8</accession>
<dbReference type="Pfam" id="PF00005">
    <property type="entry name" value="ABC_tran"/>
    <property type="match status" value="1"/>
</dbReference>
<dbReference type="GO" id="GO:0005524">
    <property type="term" value="F:ATP binding"/>
    <property type="evidence" value="ECO:0007669"/>
    <property type="project" value="InterPro"/>
</dbReference>
<dbReference type="InterPro" id="IPR003439">
    <property type="entry name" value="ABC_transporter-like_ATP-bd"/>
</dbReference>
<dbReference type="SUPFAM" id="SSF52540">
    <property type="entry name" value="P-loop containing nucleoside triphosphate hydrolases"/>
    <property type="match status" value="1"/>
</dbReference>
<gene>
    <name evidence="2" type="ORF">LDELB18P1_0914</name>
</gene>
<comment type="caution">
    <text evidence="2">The sequence shown here is derived from an EMBL/GenBank/DDBJ whole genome shotgun (WGS) entry which is preliminary data.</text>
</comment>
<dbReference type="EMBL" id="SETJ01000038">
    <property type="protein sequence ID" value="RZM16564.1"/>
    <property type="molecule type" value="Genomic_DNA"/>
</dbReference>
<evidence type="ECO:0000313" key="3">
    <source>
        <dbReference type="Proteomes" id="UP000292818"/>
    </source>
</evidence>
<evidence type="ECO:0000259" key="1">
    <source>
        <dbReference type="Pfam" id="PF00005"/>
    </source>
</evidence>
<sequence>MIDKDLALVGLTDIVKNLPQGLNTPVSDINLLQGQLQLLMIARSVVCDPQILLLDEMTASLSLDRETEAKVLKAIDAASSGRTVLSISHRRGAHDGRIIKL</sequence>
<dbReference type="PANTHER" id="PTHR43394:SF1">
    <property type="entry name" value="ATP-BINDING CASSETTE SUB-FAMILY B MEMBER 10, MITOCHONDRIAL"/>
    <property type="match status" value="1"/>
</dbReference>
<dbReference type="Gene3D" id="3.40.50.300">
    <property type="entry name" value="P-loop containing nucleotide triphosphate hydrolases"/>
    <property type="match status" value="1"/>
</dbReference>
<name>A0A4Q7DVM8_9LACO</name>
<dbReference type="Proteomes" id="UP000292818">
    <property type="component" value="Unassembled WGS sequence"/>
</dbReference>
<evidence type="ECO:0000313" key="2">
    <source>
        <dbReference type="EMBL" id="RZM16564.1"/>
    </source>
</evidence>
<dbReference type="AlphaFoldDB" id="A0A4Q7DVM8"/>
<protein>
    <submittedName>
        <fullName evidence="2">ABC transporter family protein</fullName>
    </submittedName>
</protein>
<dbReference type="InterPro" id="IPR027417">
    <property type="entry name" value="P-loop_NTPase"/>
</dbReference>